<dbReference type="PANTHER" id="PTHR43895:SF32">
    <property type="entry name" value="SERINE_THREONINE-PROTEIN KINASE CHK1"/>
    <property type="match status" value="1"/>
</dbReference>
<keyword evidence="2 10" id="KW-0723">Serine/threonine-protein kinase</keyword>
<protein>
    <recommendedName>
        <fullName evidence="1">non-specific serine/threonine protein kinase</fullName>
        <ecNumber evidence="1">2.7.11.1</ecNumber>
    </recommendedName>
</protein>
<evidence type="ECO:0000313" key="11">
    <source>
        <dbReference type="Proteomes" id="UP000243015"/>
    </source>
</evidence>
<evidence type="ECO:0000256" key="5">
    <source>
        <dbReference type="ARBA" id="ARBA00022777"/>
    </source>
</evidence>
<dbReference type="SMART" id="SM00220">
    <property type="entry name" value="S_TKc"/>
    <property type="match status" value="1"/>
</dbReference>
<comment type="caution">
    <text evidence="10">The sequence shown here is derived from an EMBL/GenBank/DDBJ whole genome shotgun (WGS) entry which is preliminary data.</text>
</comment>
<dbReference type="PANTHER" id="PTHR43895">
    <property type="entry name" value="CALCIUM/CALMODULIN-DEPENDENT PROTEIN KINASE KINASE-RELATED"/>
    <property type="match status" value="1"/>
</dbReference>
<evidence type="ECO:0000256" key="1">
    <source>
        <dbReference type="ARBA" id="ARBA00012513"/>
    </source>
</evidence>
<sequence>MPGLNFTYEYFCDFVPVLSRDSSSPTNTSNLNPLIHRVLTHYTGSTIYGVGGHSVFISISEDLALKVSYRAGGEHIRHEQSIFKLLQAEPCPYIAHSYFSAPDIIFMELVKNGTLYDRMGQKDKPRLIIKWMQQLCEAAVALENIGYAHGDINPRNILFDDQENVRLVDFDHALKVGEKVEVGEEPLELYSDIDGAEQVNRLSRCTFPEVDSEDPIDAIISDCWQAKFDSMAALEKRVRLVTFEKSIEEKKGVCQHYYDSLGSALDDTE</sequence>
<dbReference type="PROSITE" id="PS50011">
    <property type="entry name" value="PROTEIN_KINASE_DOM"/>
    <property type="match status" value="1"/>
</dbReference>
<keyword evidence="4" id="KW-0547">Nucleotide-binding</keyword>
<gene>
    <name evidence="10" type="ORF">A7C99_2191</name>
</gene>
<dbReference type="EMBL" id="LHPM01000012">
    <property type="protein sequence ID" value="OAL66797.1"/>
    <property type="molecule type" value="Genomic_DNA"/>
</dbReference>
<reference evidence="10 11" key="1">
    <citation type="submission" date="2016-05" db="EMBL/GenBank/DDBJ databases">
        <title>Genome sequencing of Trichophyton rubrum CMCC(F)T1i isolated from hair.</title>
        <authorList>
            <person name="Zhan P."/>
            <person name="Tao Y."/>
            <person name="Liu W."/>
        </authorList>
    </citation>
    <scope>NUCLEOTIDE SEQUENCE [LARGE SCALE GENOMIC DNA]</scope>
    <source>
        <strain evidence="11">CMCC(F)T1i</strain>
    </source>
</reference>
<dbReference type="GO" id="GO:0007165">
    <property type="term" value="P:signal transduction"/>
    <property type="evidence" value="ECO:0007669"/>
    <property type="project" value="TreeGrafter"/>
</dbReference>
<dbReference type="GO" id="GO:0004674">
    <property type="term" value="F:protein serine/threonine kinase activity"/>
    <property type="evidence" value="ECO:0007669"/>
    <property type="project" value="UniProtKB-KW"/>
</dbReference>
<dbReference type="EC" id="2.7.11.1" evidence="1"/>
<evidence type="ECO:0000256" key="2">
    <source>
        <dbReference type="ARBA" id="ARBA00022527"/>
    </source>
</evidence>
<organism evidence="10 11">
    <name type="scientific">Trichophyton rubrum</name>
    <name type="common">Athlete's foot fungus</name>
    <name type="synonym">Epidermophyton rubrum</name>
    <dbReference type="NCBI Taxonomy" id="5551"/>
    <lineage>
        <taxon>Eukaryota</taxon>
        <taxon>Fungi</taxon>
        <taxon>Dikarya</taxon>
        <taxon>Ascomycota</taxon>
        <taxon>Pezizomycotina</taxon>
        <taxon>Eurotiomycetes</taxon>
        <taxon>Eurotiomycetidae</taxon>
        <taxon>Onygenales</taxon>
        <taxon>Arthrodermataceae</taxon>
        <taxon>Trichophyton</taxon>
    </lineage>
</organism>
<keyword evidence="6" id="KW-0067">ATP-binding</keyword>
<evidence type="ECO:0000313" key="10">
    <source>
        <dbReference type="EMBL" id="OAL66797.1"/>
    </source>
</evidence>
<evidence type="ECO:0000256" key="3">
    <source>
        <dbReference type="ARBA" id="ARBA00022679"/>
    </source>
</evidence>
<dbReference type="Pfam" id="PF00069">
    <property type="entry name" value="Pkinase"/>
    <property type="match status" value="1"/>
</dbReference>
<evidence type="ECO:0000256" key="7">
    <source>
        <dbReference type="ARBA" id="ARBA00047899"/>
    </source>
</evidence>
<keyword evidence="3" id="KW-0808">Transferase</keyword>
<dbReference type="SUPFAM" id="SSF56112">
    <property type="entry name" value="Protein kinase-like (PK-like)"/>
    <property type="match status" value="1"/>
</dbReference>
<comment type="catalytic activity">
    <reaction evidence="8">
        <text>L-seryl-[protein] + ATP = O-phospho-L-seryl-[protein] + ADP + H(+)</text>
        <dbReference type="Rhea" id="RHEA:17989"/>
        <dbReference type="Rhea" id="RHEA-COMP:9863"/>
        <dbReference type="Rhea" id="RHEA-COMP:11604"/>
        <dbReference type="ChEBI" id="CHEBI:15378"/>
        <dbReference type="ChEBI" id="CHEBI:29999"/>
        <dbReference type="ChEBI" id="CHEBI:30616"/>
        <dbReference type="ChEBI" id="CHEBI:83421"/>
        <dbReference type="ChEBI" id="CHEBI:456216"/>
        <dbReference type="EC" id="2.7.11.1"/>
    </reaction>
</comment>
<name>A0A178F5S9_TRIRU</name>
<keyword evidence="5 10" id="KW-0418">Kinase</keyword>
<dbReference type="VEuPathDB" id="FungiDB:TERG_04427"/>
<dbReference type="Gene3D" id="1.10.510.10">
    <property type="entry name" value="Transferase(Phosphotransferase) domain 1"/>
    <property type="match status" value="1"/>
</dbReference>
<dbReference type="GO" id="GO:0005524">
    <property type="term" value="F:ATP binding"/>
    <property type="evidence" value="ECO:0007669"/>
    <property type="project" value="UniProtKB-KW"/>
</dbReference>
<comment type="catalytic activity">
    <reaction evidence="7">
        <text>L-threonyl-[protein] + ATP = O-phospho-L-threonyl-[protein] + ADP + H(+)</text>
        <dbReference type="Rhea" id="RHEA:46608"/>
        <dbReference type="Rhea" id="RHEA-COMP:11060"/>
        <dbReference type="Rhea" id="RHEA-COMP:11605"/>
        <dbReference type="ChEBI" id="CHEBI:15378"/>
        <dbReference type="ChEBI" id="CHEBI:30013"/>
        <dbReference type="ChEBI" id="CHEBI:30616"/>
        <dbReference type="ChEBI" id="CHEBI:61977"/>
        <dbReference type="ChEBI" id="CHEBI:456216"/>
        <dbReference type="EC" id="2.7.11.1"/>
    </reaction>
</comment>
<dbReference type="InterPro" id="IPR000719">
    <property type="entry name" value="Prot_kinase_dom"/>
</dbReference>
<evidence type="ECO:0000256" key="4">
    <source>
        <dbReference type="ARBA" id="ARBA00022741"/>
    </source>
</evidence>
<evidence type="ECO:0000256" key="8">
    <source>
        <dbReference type="ARBA" id="ARBA00048679"/>
    </source>
</evidence>
<evidence type="ECO:0000256" key="6">
    <source>
        <dbReference type="ARBA" id="ARBA00022840"/>
    </source>
</evidence>
<proteinExistence type="predicted"/>
<dbReference type="AlphaFoldDB" id="A0A178F5S9"/>
<dbReference type="Proteomes" id="UP000243015">
    <property type="component" value="Unassembled WGS sequence"/>
</dbReference>
<feature type="domain" description="Protein kinase" evidence="9">
    <location>
        <begin position="37"/>
        <end position="269"/>
    </location>
</feature>
<dbReference type="InterPro" id="IPR011009">
    <property type="entry name" value="Kinase-like_dom_sf"/>
</dbReference>
<accession>A0A178F5S9</accession>
<evidence type="ECO:0000259" key="9">
    <source>
        <dbReference type="PROSITE" id="PS50011"/>
    </source>
</evidence>